<feature type="repeat" description="WD" evidence="4">
    <location>
        <begin position="562"/>
        <end position="603"/>
    </location>
</feature>
<dbReference type="PANTHER" id="PTHR19853">
    <property type="entry name" value="WD REPEAT CONTAINING PROTEIN 3 WDR3"/>
    <property type="match status" value="1"/>
</dbReference>
<dbReference type="OrthoDB" id="407922at2759"/>
<dbReference type="Proteomes" id="UP001153620">
    <property type="component" value="Chromosome 2"/>
</dbReference>
<organism evidence="7 8">
    <name type="scientific">Chironomus riparius</name>
    <dbReference type="NCBI Taxonomy" id="315576"/>
    <lineage>
        <taxon>Eukaryota</taxon>
        <taxon>Metazoa</taxon>
        <taxon>Ecdysozoa</taxon>
        <taxon>Arthropoda</taxon>
        <taxon>Hexapoda</taxon>
        <taxon>Insecta</taxon>
        <taxon>Pterygota</taxon>
        <taxon>Neoptera</taxon>
        <taxon>Endopterygota</taxon>
        <taxon>Diptera</taxon>
        <taxon>Nematocera</taxon>
        <taxon>Chironomoidea</taxon>
        <taxon>Chironomidae</taxon>
        <taxon>Chironominae</taxon>
        <taxon>Chironomus</taxon>
    </lineage>
</organism>
<evidence type="ECO:0000256" key="5">
    <source>
        <dbReference type="SAM" id="Coils"/>
    </source>
</evidence>
<dbReference type="InterPro" id="IPR019775">
    <property type="entry name" value="WD40_repeat_CS"/>
</dbReference>
<feature type="coiled-coil region" evidence="5">
    <location>
        <begin position="290"/>
        <end position="317"/>
    </location>
</feature>
<dbReference type="GO" id="GO:0032040">
    <property type="term" value="C:small-subunit processome"/>
    <property type="evidence" value="ECO:0007669"/>
    <property type="project" value="TreeGrafter"/>
</dbReference>
<dbReference type="PROSITE" id="PS50082">
    <property type="entry name" value="WD_REPEATS_2"/>
    <property type="match status" value="6"/>
</dbReference>
<feature type="repeat" description="WD" evidence="4">
    <location>
        <begin position="144"/>
        <end position="186"/>
    </location>
</feature>
<dbReference type="PROSITE" id="PS00678">
    <property type="entry name" value="WD_REPEATS_1"/>
    <property type="match status" value="1"/>
</dbReference>
<dbReference type="GO" id="GO:0030490">
    <property type="term" value="P:maturation of SSU-rRNA"/>
    <property type="evidence" value="ECO:0007669"/>
    <property type="project" value="TreeGrafter"/>
</dbReference>
<evidence type="ECO:0000256" key="4">
    <source>
        <dbReference type="PROSITE-ProRule" id="PRU00221"/>
    </source>
</evidence>
<evidence type="ECO:0000313" key="8">
    <source>
        <dbReference type="Proteomes" id="UP001153620"/>
    </source>
</evidence>
<dbReference type="SUPFAM" id="SSF50978">
    <property type="entry name" value="WD40 repeat-like"/>
    <property type="match status" value="2"/>
</dbReference>
<dbReference type="Pfam" id="PF25172">
    <property type="entry name" value="Beta-prop_WDR3_2nd"/>
    <property type="match status" value="1"/>
</dbReference>
<dbReference type="AlphaFoldDB" id="A0A9N9RX66"/>
<dbReference type="PANTHER" id="PTHR19853:SF0">
    <property type="entry name" value="WD REPEAT-CONTAINING PROTEIN 3"/>
    <property type="match status" value="1"/>
</dbReference>
<dbReference type="InterPro" id="IPR001680">
    <property type="entry name" value="WD40_rpt"/>
</dbReference>
<gene>
    <name evidence="7" type="ORF">CHIRRI_LOCUS7878</name>
</gene>
<feature type="repeat" description="WD" evidence="4">
    <location>
        <begin position="604"/>
        <end position="645"/>
    </location>
</feature>
<proteinExistence type="inferred from homology"/>
<dbReference type="CDD" id="cd00200">
    <property type="entry name" value="WD40"/>
    <property type="match status" value="1"/>
</dbReference>
<feature type="domain" description="Small-subunit processome Utp12" evidence="6">
    <location>
        <begin position="765"/>
        <end position="867"/>
    </location>
</feature>
<feature type="repeat" description="WD" evidence="4">
    <location>
        <begin position="385"/>
        <end position="425"/>
    </location>
</feature>
<name>A0A9N9RX66_9DIPT</name>
<feature type="repeat" description="WD" evidence="4">
    <location>
        <begin position="646"/>
        <end position="678"/>
    </location>
</feature>
<keyword evidence="2" id="KW-0677">Repeat</keyword>
<evidence type="ECO:0000256" key="1">
    <source>
        <dbReference type="ARBA" id="ARBA00022574"/>
    </source>
</evidence>
<accession>A0A9N9RX66</accession>
<dbReference type="GO" id="GO:0030515">
    <property type="term" value="F:snoRNA binding"/>
    <property type="evidence" value="ECO:0007669"/>
    <property type="project" value="TreeGrafter"/>
</dbReference>
<dbReference type="EMBL" id="OU895878">
    <property type="protein sequence ID" value="CAG9805001.1"/>
    <property type="molecule type" value="Genomic_DNA"/>
</dbReference>
<reference evidence="7" key="1">
    <citation type="submission" date="2022-01" db="EMBL/GenBank/DDBJ databases">
        <authorList>
            <person name="King R."/>
        </authorList>
    </citation>
    <scope>NUCLEOTIDE SEQUENCE</scope>
</reference>
<dbReference type="InterPro" id="IPR051570">
    <property type="entry name" value="TBC1_cilium_biogenesis"/>
</dbReference>
<dbReference type="InterPro" id="IPR015943">
    <property type="entry name" value="WD40/YVTN_repeat-like_dom_sf"/>
</dbReference>
<comment type="similarity">
    <text evidence="3">Belongs to the WD repeat WDR3/UTP12 family.</text>
</comment>
<dbReference type="Gene3D" id="2.130.10.10">
    <property type="entry name" value="YVTN repeat-like/Quinoprotein amine dehydrogenase"/>
    <property type="match status" value="3"/>
</dbReference>
<dbReference type="FunFam" id="2.130.10.10:FF:000755">
    <property type="entry name" value="WD repeat-containing protein 3"/>
    <property type="match status" value="1"/>
</dbReference>
<keyword evidence="8" id="KW-1185">Reference proteome</keyword>
<keyword evidence="1 4" id="KW-0853">WD repeat</keyword>
<dbReference type="Pfam" id="PF04003">
    <property type="entry name" value="Utp12"/>
    <property type="match status" value="1"/>
</dbReference>
<dbReference type="Pfam" id="PF25173">
    <property type="entry name" value="Beta-prop_WDR3_1st"/>
    <property type="match status" value="1"/>
</dbReference>
<keyword evidence="5" id="KW-0175">Coiled coil</keyword>
<reference evidence="7" key="2">
    <citation type="submission" date="2022-10" db="EMBL/GenBank/DDBJ databases">
        <authorList>
            <consortium name="ENA_rothamsted_submissions"/>
            <consortium name="culmorum"/>
            <person name="King R."/>
        </authorList>
    </citation>
    <scope>NUCLEOTIDE SEQUENCE</scope>
</reference>
<dbReference type="SMART" id="SM00320">
    <property type="entry name" value="WD40"/>
    <property type="match status" value="11"/>
</dbReference>
<dbReference type="GO" id="GO:0034388">
    <property type="term" value="C:Pwp2p-containing subcomplex of 90S preribosome"/>
    <property type="evidence" value="ECO:0007669"/>
    <property type="project" value="TreeGrafter"/>
</dbReference>
<sequence>MGVTKQYMRYKPTSIFNIIASSRANGTFIEFNQTSNGRFWANGAAENVLIWDLRTGERVAELNRDKEEVTYLKSFENKLAVGYSDGNIVIFDLDTRTNECMFTPHKSAISCLQFDKNGLNLLSGSLDTDLVVSDLVDQAGKYRLSGHRGAVTDCHFLENYENIAISSSKDMQIKFWNIDTQFCFKTIVDNTSEVWGLALLRNESFLVTGCKETALRVYKLTENKSHNENKTVSDSSMLLTDDDSFSPIRCNFVGMIQRAGRGRTVNLITDSLGQYLACTGTDDEIEIFYFNSSEESLKKLSKRLKKLSVKKDELNEDSKEISLSDEIKRIGSIKTKEKVKSIDMISNATGELRIGAVFGNNLIRLYSINSAQKHPEPLLLKSISQQGHHSECRSVSFSSDNLAIASGSGDSLKIWNRSSLSCLRTIETDYILSTCFVPGDRHVLLGTKKGDLIIADIVVGEILETIRAHEKELWSVSLAPNLRSCVTGGGDNTVKFWSFELINDPNNESNKVLSVIHKNTLELEENVLVAKITPDNKYIVVSLLDSTVKIFFMDSFKFFLSLYGHKLPVLCFDICYDNLLIATGSADRNVKIWGMDFGDVHRSLFAHDDSVMALQFIPKTHMFFTCGKDGKIKQWDADSFNKILTLPGHIGEAFGLTISPNGRYVVTCGSDRTLRMYERSDELLVLQDVEEEEREEIENRELATGEDSAVPGLPGLNLPSKKTVGAEKAAENIIESLEIGRKFDAEESKEIPPIMQFYEATNSNDYLLGVFSKIRASDLEESLLLLPFSNVCEILERLPKIAESRKDQIELISKVVLFLFRIHHKPIVTNQVLLPSIQKLIKSLEESVKEVRDMVGENVHAMSLLQRRIEGQDKVELFKDATRARRVRNQRQKKRRIAKRLHMQIAA</sequence>
<feature type="repeat" description="WD" evidence="4">
    <location>
        <begin position="466"/>
        <end position="500"/>
    </location>
</feature>
<evidence type="ECO:0000259" key="6">
    <source>
        <dbReference type="Pfam" id="PF04003"/>
    </source>
</evidence>
<evidence type="ECO:0000256" key="3">
    <source>
        <dbReference type="ARBA" id="ARBA00038229"/>
    </source>
</evidence>
<evidence type="ECO:0000313" key="7">
    <source>
        <dbReference type="EMBL" id="CAG9805001.1"/>
    </source>
</evidence>
<dbReference type="PROSITE" id="PS50294">
    <property type="entry name" value="WD_REPEATS_REGION"/>
    <property type="match status" value="5"/>
</dbReference>
<dbReference type="InterPro" id="IPR036322">
    <property type="entry name" value="WD40_repeat_dom_sf"/>
</dbReference>
<evidence type="ECO:0000256" key="2">
    <source>
        <dbReference type="ARBA" id="ARBA00022737"/>
    </source>
</evidence>
<dbReference type="InterPro" id="IPR007148">
    <property type="entry name" value="SSU_processome_Utp12"/>
</dbReference>
<protein>
    <recommendedName>
        <fullName evidence="6">Small-subunit processome Utp12 domain-containing protein</fullName>
    </recommendedName>
</protein>